<dbReference type="Proteomes" id="UP001156441">
    <property type="component" value="Unassembled WGS sequence"/>
</dbReference>
<keyword evidence="3" id="KW-1185">Reference proteome</keyword>
<evidence type="ECO:0000259" key="1">
    <source>
        <dbReference type="PROSITE" id="PS51186"/>
    </source>
</evidence>
<sequence length="342" mass="36931">MIVRREVVAAGERVALAEVLDGDREWLEQRGDGAYDVDPDDRERLHNAEVYRLAVVDLSAGELVGEVSWHAVGYGRTRPCGAWNVGIVLLPAARGRGVGVQALRLLVEHLFATTDLDRIEASADLANVRSQRALGKSGFRAEGVVRGAQLRGGVRRDMMLFGLLRTDLVPPPAPGADREIVIARDGVALAPPVIGEREKFYVDAAGPFEVDRDDRPMITGPARSSVLSVLDAASGRLLGGVSWHAVDYGGTVGCSAWNIGIGLLPEERGRGVGSIAQRLLAEYLFATTELDRVEASTDVDNVGEQKALARAGFTREGILRGAQLREGVRRDLVHYGKLRTDE</sequence>
<dbReference type="RefSeq" id="WP_260196088.1">
    <property type="nucleotide sequence ID" value="NZ_JAFFZE010000033.1"/>
</dbReference>
<feature type="domain" description="N-acetyltransferase" evidence="1">
    <location>
        <begin position="180"/>
        <end position="342"/>
    </location>
</feature>
<dbReference type="Pfam" id="PF13302">
    <property type="entry name" value="Acetyltransf_3"/>
    <property type="match status" value="2"/>
</dbReference>
<reference evidence="2 3" key="1">
    <citation type="submission" date="2021-02" db="EMBL/GenBank/DDBJ databases">
        <title>Actinophytocola xerophila sp. nov., isolated from soil of cotton cropping field.</title>
        <authorList>
            <person name="Huang R."/>
            <person name="Chen X."/>
            <person name="Ge X."/>
            <person name="Liu W."/>
        </authorList>
    </citation>
    <scope>NUCLEOTIDE SEQUENCE [LARGE SCALE GENOMIC DNA]</scope>
    <source>
        <strain evidence="2 3">S1-96</strain>
    </source>
</reference>
<evidence type="ECO:0000313" key="2">
    <source>
        <dbReference type="EMBL" id="MCT2588147.1"/>
    </source>
</evidence>
<gene>
    <name evidence="2" type="ORF">JT362_34060</name>
</gene>
<dbReference type="Gene3D" id="3.40.630.30">
    <property type="match status" value="2"/>
</dbReference>
<protein>
    <submittedName>
        <fullName evidence="2">GNAT family N-acetyltransferase</fullName>
    </submittedName>
</protein>
<evidence type="ECO:0000313" key="3">
    <source>
        <dbReference type="Proteomes" id="UP001156441"/>
    </source>
</evidence>
<feature type="domain" description="N-acetyltransferase" evidence="1">
    <location>
        <begin position="6"/>
        <end position="166"/>
    </location>
</feature>
<accession>A0ABT2JJT4</accession>
<dbReference type="InterPro" id="IPR000182">
    <property type="entry name" value="GNAT_dom"/>
</dbReference>
<dbReference type="EMBL" id="JAFFZE010000033">
    <property type="protein sequence ID" value="MCT2588147.1"/>
    <property type="molecule type" value="Genomic_DNA"/>
</dbReference>
<proteinExistence type="predicted"/>
<comment type="caution">
    <text evidence="2">The sequence shown here is derived from an EMBL/GenBank/DDBJ whole genome shotgun (WGS) entry which is preliminary data.</text>
</comment>
<dbReference type="SUPFAM" id="SSF55729">
    <property type="entry name" value="Acyl-CoA N-acyltransferases (Nat)"/>
    <property type="match status" value="2"/>
</dbReference>
<organism evidence="2 3">
    <name type="scientific">Actinophytocola gossypii</name>
    <dbReference type="NCBI Taxonomy" id="2812003"/>
    <lineage>
        <taxon>Bacteria</taxon>
        <taxon>Bacillati</taxon>
        <taxon>Actinomycetota</taxon>
        <taxon>Actinomycetes</taxon>
        <taxon>Pseudonocardiales</taxon>
        <taxon>Pseudonocardiaceae</taxon>
    </lineage>
</organism>
<dbReference type="PANTHER" id="PTHR43441:SF10">
    <property type="entry name" value="ACETYLTRANSFERASE"/>
    <property type="match status" value="1"/>
</dbReference>
<dbReference type="InterPro" id="IPR016181">
    <property type="entry name" value="Acyl_CoA_acyltransferase"/>
</dbReference>
<dbReference type="InterPro" id="IPR051908">
    <property type="entry name" value="Ribosomal_N-acetyltransferase"/>
</dbReference>
<dbReference type="PANTHER" id="PTHR43441">
    <property type="entry name" value="RIBOSOMAL-PROTEIN-SERINE ACETYLTRANSFERASE"/>
    <property type="match status" value="1"/>
</dbReference>
<dbReference type="PROSITE" id="PS51186">
    <property type="entry name" value="GNAT"/>
    <property type="match status" value="2"/>
</dbReference>
<name>A0ABT2JJT4_9PSEU</name>